<dbReference type="RefSeq" id="XP_025433515.1">
    <property type="nucleotide sequence ID" value="XM_025571123.1"/>
</dbReference>
<evidence type="ECO:0000313" key="3">
    <source>
        <dbReference type="Proteomes" id="UP000248349"/>
    </source>
</evidence>
<dbReference type="Proteomes" id="UP000248349">
    <property type="component" value="Unassembled WGS sequence"/>
</dbReference>
<dbReference type="AlphaFoldDB" id="A0A318ZT45"/>
<feature type="compositionally biased region" description="Basic residues" evidence="1">
    <location>
        <begin position="43"/>
        <end position="53"/>
    </location>
</feature>
<evidence type="ECO:0000256" key="1">
    <source>
        <dbReference type="SAM" id="MobiDB-lite"/>
    </source>
</evidence>
<reference evidence="2 3" key="1">
    <citation type="submission" date="2016-12" db="EMBL/GenBank/DDBJ databases">
        <title>The genomes of Aspergillus section Nigri reveals drivers in fungal speciation.</title>
        <authorList>
            <consortium name="DOE Joint Genome Institute"/>
            <person name="Vesth T.C."/>
            <person name="Nybo J."/>
            <person name="Theobald S."/>
            <person name="Brandl J."/>
            <person name="Frisvad J.C."/>
            <person name="Nielsen K.F."/>
            <person name="Lyhne E.K."/>
            <person name="Kogle M.E."/>
            <person name="Kuo A."/>
            <person name="Riley R."/>
            <person name="Clum A."/>
            <person name="Nolan M."/>
            <person name="Lipzen A."/>
            <person name="Salamov A."/>
            <person name="Henrissat B."/>
            <person name="Wiebenga A."/>
            <person name="De Vries R.P."/>
            <person name="Grigoriev I.V."/>
            <person name="Mortensen U.H."/>
            <person name="Andersen M.R."/>
            <person name="Baker S.E."/>
        </authorList>
    </citation>
    <scope>NUCLEOTIDE SEQUENCE [LARGE SCALE GENOMIC DNA]</scope>
    <source>
        <strain evidence="2 3">JOP 1030-1</strain>
    </source>
</reference>
<dbReference type="EMBL" id="KZ821224">
    <property type="protein sequence ID" value="PYH47533.1"/>
    <property type="molecule type" value="Genomic_DNA"/>
</dbReference>
<protein>
    <submittedName>
        <fullName evidence="2">Uncharacterized protein</fullName>
    </submittedName>
</protein>
<name>A0A318ZT45_9EURO</name>
<proteinExistence type="predicted"/>
<sequence length="164" mass="17689">MTKSGYIGCRVGIPSTAQPSGLPSMQGQGVARHKRRQDDSTPRTRKQTGRRKSVQPECHLIHIGGGKQAVCSLDEMRPRRLVRRLGSSFAWMAETRTSACAPRASSSIQDWKAALSSQKLYSVATRSYDHESRPCPTTIGSAESHPAAVSVNNCAASLMPPTPG</sequence>
<feature type="region of interest" description="Disordered" evidence="1">
    <location>
        <begin position="1"/>
        <end position="55"/>
    </location>
</feature>
<evidence type="ECO:0000313" key="2">
    <source>
        <dbReference type="EMBL" id="PYH47533.1"/>
    </source>
</evidence>
<organism evidence="2 3">
    <name type="scientific">Aspergillus saccharolyticus JOP 1030-1</name>
    <dbReference type="NCBI Taxonomy" id="1450539"/>
    <lineage>
        <taxon>Eukaryota</taxon>
        <taxon>Fungi</taxon>
        <taxon>Dikarya</taxon>
        <taxon>Ascomycota</taxon>
        <taxon>Pezizomycotina</taxon>
        <taxon>Eurotiomycetes</taxon>
        <taxon>Eurotiomycetidae</taxon>
        <taxon>Eurotiales</taxon>
        <taxon>Aspergillaceae</taxon>
        <taxon>Aspergillus</taxon>
        <taxon>Aspergillus subgen. Circumdati</taxon>
    </lineage>
</organism>
<feature type="compositionally biased region" description="Polar residues" evidence="1">
    <location>
        <begin position="15"/>
        <end position="27"/>
    </location>
</feature>
<gene>
    <name evidence="2" type="ORF">BP01DRAFT_217976</name>
</gene>
<keyword evidence="3" id="KW-1185">Reference proteome</keyword>
<accession>A0A318ZT45</accession>
<dbReference type="GeneID" id="37072351"/>